<dbReference type="SUPFAM" id="SSF53756">
    <property type="entry name" value="UDP-Glycosyltransferase/glycogen phosphorylase"/>
    <property type="match status" value="1"/>
</dbReference>
<dbReference type="PANTHER" id="PTHR48048">
    <property type="entry name" value="GLYCOSYLTRANSFERASE"/>
    <property type="match status" value="1"/>
</dbReference>
<dbReference type="EMBL" id="JACGWO010000001">
    <property type="protein sequence ID" value="KAK4437420.1"/>
    <property type="molecule type" value="Genomic_DNA"/>
</dbReference>
<keyword evidence="4" id="KW-1185">Reference proteome</keyword>
<protein>
    <submittedName>
        <fullName evidence="3">UDP-glycosyltransferase 71A16</fullName>
    </submittedName>
</protein>
<dbReference type="InterPro" id="IPR050481">
    <property type="entry name" value="UDP-glycosyltransf_plant"/>
</dbReference>
<dbReference type="InterPro" id="IPR002213">
    <property type="entry name" value="UDP_glucos_trans"/>
</dbReference>
<dbReference type="Pfam" id="PF00201">
    <property type="entry name" value="UDPGT"/>
    <property type="match status" value="1"/>
</dbReference>
<dbReference type="Gene3D" id="3.40.50.2000">
    <property type="entry name" value="Glycogen Phosphorylase B"/>
    <property type="match status" value="1"/>
</dbReference>
<reference evidence="3" key="1">
    <citation type="submission" date="2020-06" db="EMBL/GenBank/DDBJ databases">
        <authorList>
            <person name="Li T."/>
            <person name="Hu X."/>
            <person name="Zhang T."/>
            <person name="Song X."/>
            <person name="Zhang H."/>
            <person name="Dai N."/>
            <person name="Sheng W."/>
            <person name="Hou X."/>
            <person name="Wei L."/>
        </authorList>
    </citation>
    <scope>NUCLEOTIDE SEQUENCE</scope>
    <source>
        <strain evidence="3">3651</strain>
        <tissue evidence="3">Leaf</tissue>
    </source>
</reference>
<gene>
    <name evidence="3" type="ORF">Salat_0075900</name>
</gene>
<evidence type="ECO:0000313" key="3">
    <source>
        <dbReference type="EMBL" id="KAK4437420.1"/>
    </source>
</evidence>
<organism evidence="3 4">
    <name type="scientific">Sesamum alatum</name>
    <dbReference type="NCBI Taxonomy" id="300844"/>
    <lineage>
        <taxon>Eukaryota</taxon>
        <taxon>Viridiplantae</taxon>
        <taxon>Streptophyta</taxon>
        <taxon>Embryophyta</taxon>
        <taxon>Tracheophyta</taxon>
        <taxon>Spermatophyta</taxon>
        <taxon>Magnoliopsida</taxon>
        <taxon>eudicotyledons</taxon>
        <taxon>Gunneridae</taxon>
        <taxon>Pentapetalae</taxon>
        <taxon>asterids</taxon>
        <taxon>lamiids</taxon>
        <taxon>Lamiales</taxon>
        <taxon>Pedaliaceae</taxon>
        <taxon>Sesamum</taxon>
    </lineage>
</organism>
<evidence type="ECO:0000256" key="2">
    <source>
        <dbReference type="ARBA" id="ARBA00022679"/>
    </source>
</evidence>
<comment type="similarity">
    <text evidence="1">Belongs to the UDP-glycosyltransferase family.</text>
</comment>
<dbReference type="AlphaFoldDB" id="A0AAE2CWV7"/>
<dbReference type="GO" id="GO:0035251">
    <property type="term" value="F:UDP-glucosyltransferase activity"/>
    <property type="evidence" value="ECO:0007669"/>
    <property type="project" value="InterPro"/>
</dbReference>
<reference evidence="3" key="2">
    <citation type="journal article" date="2024" name="Plant">
        <title>Genomic evolution and insights into agronomic trait innovations of Sesamum species.</title>
        <authorList>
            <person name="Miao H."/>
            <person name="Wang L."/>
            <person name="Qu L."/>
            <person name="Liu H."/>
            <person name="Sun Y."/>
            <person name="Le M."/>
            <person name="Wang Q."/>
            <person name="Wei S."/>
            <person name="Zheng Y."/>
            <person name="Lin W."/>
            <person name="Duan Y."/>
            <person name="Cao H."/>
            <person name="Xiong S."/>
            <person name="Wang X."/>
            <person name="Wei L."/>
            <person name="Li C."/>
            <person name="Ma Q."/>
            <person name="Ju M."/>
            <person name="Zhao R."/>
            <person name="Li G."/>
            <person name="Mu C."/>
            <person name="Tian Q."/>
            <person name="Mei H."/>
            <person name="Zhang T."/>
            <person name="Gao T."/>
            <person name="Zhang H."/>
        </authorList>
    </citation>
    <scope>NUCLEOTIDE SEQUENCE</scope>
    <source>
        <strain evidence="3">3651</strain>
    </source>
</reference>
<dbReference type="Proteomes" id="UP001293254">
    <property type="component" value="Unassembled WGS sequence"/>
</dbReference>
<accession>A0AAE2CWV7</accession>
<dbReference type="FunFam" id="3.40.50.2000:FF:000056">
    <property type="entry name" value="Glycosyltransferase"/>
    <property type="match status" value="1"/>
</dbReference>
<evidence type="ECO:0000313" key="4">
    <source>
        <dbReference type="Proteomes" id="UP001293254"/>
    </source>
</evidence>
<proteinExistence type="inferred from homology"/>
<name>A0AAE2CWV7_9LAMI</name>
<sequence length="117" mass="13137">MLPQGFLEQTVEIGRVIGLAPQMPLLSHLAVGGFVSHGVWNSMLESVWCGIPMVVWPLGVEQQANAFLLVKDFEMEVEIKLDNRKENDVIVAAETIEKTIKQLIDLENGIRVKMEEH</sequence>
<evidence type="ECO:0000256" key="1">
    <source>
        <dbReference type="ARBA" id="ARBA00009995"/>
    </source>
</evidence>
<keyword evidence="2" id="KW-0808">Transferase</keyword>
<dbReference type="PANTHER" id="PTHR48048:SF88">
    <property type="entry name" value="GLYCOSYLTRANSFERASE"/>
    <property type="match status" value="1"/>
</dbReference>
<comment type="caution">
    <text evidence="3">The sequence shown here is derived from an EMBL/GenBank/DDBJ whole genome shotgun (WGS) entry which is preliminary data.</text>
</comment>